<feature type="transmembrane region" description="Helical" evidence="1">
    <location>
        <begin position="74"/>
        <end position="92"/>
    </location>
</feature>
<keyword evidence="1" id="KW-0812">Transmembrane</keyword>
<keyword evidence="1" id="KW-0472">Membrane</keyword>
<name>A0A250E5U8_9FLAO</name>
<evidence type="ECO:0000313" key="2">
    <source>
        <dbReference type="EMBL" id="ATA68349.1"/>
    </source>
</evidence>
<dbReference type="EMBL" id="CP022378">
    <property type="protein sequence ID" value="ATA68349.1"/>
    <property type="molecule type" value="Genomic_DNA"/>
</dbReference>
<organism evidence="2 3">
    <name type="scientific">Capnocytophaga cynodegmi</name>
    <dbReference type="NCBI Taxonomy" id="28189"/>
    <lineage>
        <taxon>Bacteria</taxon>
        <taxon>Pseudomonadati</taxon>
        <taxon>Bacteroidota</taxon>
        <taxon>Flavobacteriia</taxon>
        <taxon>Flavobacteriales</taxon>
        <taxon>Flavobacteriaceae</taxon>
        <taxon>Capnocytophaga</taxon>
    </lineage>
</organism>
<evidence type="ECO:0000256" key="1">
    <source>
        <dbReference type="SAM" id="Phobius"/>
    </source>
</evidence>
<protein>
    <recommendedName>
        <fullName evidence="4">DUF304 domain-containing protein</fullName>
    </recommendedName>
</protein>
<sequence length="191" mass="22541">MLPKALRVVINEERIIFSCFAKREGTLSSAIDNFIRVMVFFAFVYLILYVEKESVLELTNSKEFELNLIFQMDIYKLALALFFIFNALLYFLPIIRFIFSNGGYFVGTPTRLIHYKKGDVKIYVWELFTDEIEADIDKNYIRFTLKIGKYERKDKTEVFVPYKVEVISAENVSKIERVARERIRSLSHSAR</sequence>
<accession>A0A250E5U8</accession>
<feature type="transmembrane region" description="Helical" evidence="1">
    <location>
        <begin position="33"/>
        <end position="50"/>
    </location>
</feature>
<dbReference type="KEGG" id="ccyn:CGC48_06735"/>
<dbReference type="AlphaFoldDB" id="A0A250E5U8"/>
<reference evidence="2 3" key="1">
    <citation type="journal article" date="2017" name="Genome Announc.">
        <title>Twelve Complete Reference Genomes of Clinical Isolates in the Capnocytophaga Genus.</title>
        <authorList>
            <person name="Villarma A."/>
            <person name="Gulvik C.A."/>
            <person name="Rowe L.A."/>
            <person name="Sheth M."/>
            <person name="Juieng P."/>
            <person name="Nicholson A.C."/>
            <person name="Loparev V.N."/>
            <person name="McQuiston J.R."/>
        </authorList>
    </citation>
    <scope>NUCLEOTIDE SEQUENCE [LARGE SCALE GENOMIC DNA]</scope>
    <source>
        <strain evidence="2 3">G7591</strain>
    </source>
</reference>
<evidence type="ECO:0008006" key="4">
    <source>
        <dbReference type="Google" id="ProtNLM"/>
    </source>
</evidence>
<proteinExistence type="predicted"/>
<dbReference type="GeneID" id="96781490"/>
<dbReference type="Proteomes" id="UP000242855">
    <property type="component" value="Chromosome"/>
</dbReference>
<dbReference type="RefSeq" id="WP_098028964.1">
    <property type="nucleotide sequence ID" value="NZ_CP022378.1"/>
</dbReference>
<gene>
    <name evidence="2" type="ORF">CGC48_06735</name>
</gene>
<keyword evidence="1" id="KW-1133">Transmembrane helix</keyword>
<evidence type="ECO:0000313" key="3">
    <source>
        <dbReference type="Proteomes" id="UP000242855"/>
    </source>
</evidence>